<dbReference type="NCBIfam" id="NF001913">
    <property type="entry name" value="PRK00696.1"/>
    <property type="match status" value="1"/>
</dbReference>
<dbReference type="RefSeq" id="WP_185064209.1">
    <property type="nucleotide sequence ID" value="NZ_BAABJP010000007.1"/>
</dbReference>
<dbReference type="InterPro" id="IPR016102">
    <property type="entry name" value="Succinyl-CoA_synth-like"/>
</dbReference>
<dbReference type="PROSITE" id="PS50975">
    <property type="entry name" value="ATP_GRASP"/>
    <property type="match status" value="1"/>
</dbReference>
<keyword evidence="9" id="KW-1185">Reference proteome</keyword>
<evidence type="ECO:0000313" key="8">
    <source>
        <dbReference type="EMBL" id="GAA5150219.1"/>
    </source>
</evidence>
<dbReference type="SUPFAM" id="SSF56059">
    <property type="entry name" value="Glutathione synthetase ATP-binding domain-like"/>
    <property type="match status" value="1"/>
</dbReference>
<evidence type="ECO:0000256" key="4">
    <source>
        <dbReference type="ARBA" id="ARBA00022842"/>
    </source>
</evidence>
<dbReference type="HAMAP" id="MF_00558">
    <property type="entry name" value="Succ_CoA_beta"/>
    <property type="match status" value="1"/>
</dbReference>
<dbReference type="Gene3D" id="3.30.1490.20">
    <property type="entry name" value="ATP-grasp fold, A domain"/>
    <property type="match status" value="1"/>
</dbReference>
<feature type="domain" description="ATP-grasp" evidence="7">
    <location>
        <begin position="9"/>
        <end position="241"/>
    </location>
</feature>
<dbReference type="Pfam" id="PF08442">
    <property type="entry name" value="ATP-grasp_2"/>
    <property type="match status" value="1"/>
</dbReference>
<dbReference type="GO" id="GO:0016874">
    <property type="term" value="F:ligase activity"/>
    <property type="evidence" value="ECO:0007669"/>
    <property type="project" value="UniProtKB-KW"/>
</dbReference>
<dbReference type="PANTHER" id="PTHR11815:SF10">
    <property type="entry name" value="SUCCINATE--COA LIGASE [GDP-FORMING] SUBUNIT BETA, MITOCHONDRIAL"/>
    <property type="match status" value="1"/>
</dbReference>
<feature type="binding site" evidence="5">
    <location>
        <position position="205"/>
    </location>
    <ligand>
        <name>Mg(2+)</name>
        <dbReference type="ChEBI" id="CHEBI:18420"/>
    </ligand>
</feature>
<keyword evidence="5 6" id="KW-0067">ATP-binding</keyword>
<feature type="binding site" evidence="5">
    <location>
        <position position="94"/>
    </location>
    <ligand>
        <name>ATP</name>
        <dbReference type="ChEBI" id="CHEBI:30616"/>
    </ligand>
</feature>
<comment type="function">
    <text evidence="5">Succinyl-CoA synthetase functions in the citric acid cycle (TCA), coupling the hydrolysis of succinyl-CoA to the synthesis of either ATP or GTP and thus represents the only step of substrate-level phosphorylation in the TCA. The beta subunit provides nucleotide specificity of the enzyme and binds the substrate succinate, while the binding sites for coenzyme A and phosphate are found in the alpha subunit.</text>
</comment>
<keyword evidence="1 5" id="KW-0436">Ligase</keyword>
<comment type="cofactor">
    <cofactor evidence="5">
        <name>Mg(2+)</name>
        <dbReference type="ChEBI" id="CHEBI:18420"/>
    </cofactor>
    <text evidence="5">Binds 1 Mg(2+) ion per subunit.</text>
</comment>
<feature type="binding site" evidence="5">
    <location>
        <position position="191"/>
    </location>
    <ligand>
        <name>Mg(2+)</name>
        <dbReference type="ChEBI" id="CHEBI:18420"/>
    </ligand>
</feature>
<dbReference type="NCBIfam" id="TIGR01016">
    <property type="entry name" value="sucCoAbeta"/>
    <property type="match status" value="1"/>
</dbReference>
<dbReference type="PANTHER" id="PTHR11815">
    <property type="entry name" value="SUCCINYL-COA SYNTHETASE BETA CHAIN"/>
    <property type="match status" value="1"/>
</dbReference>
<sequence>MDLYEYQAKDLFAAHGVPVLPGSNVTTPEDAEAAAAEIGAAVVVKAQVKTGGRGKAGGVKLASTPQEAKEKAEAILGLDIKGHIVHQVLVTVASDIAEEYYFSFLLDRANRKFLAMCSAEGGMEIEQLAVERPDALARIPIDPVDGVDKAKALEIANAGKIPAAVADKAADVIVKLWDTFVGEDATLVEVNPLVRDPQDNVIALDGKVTLDENAGFRHPGHAALVDKRAEDPLEAKAKAKDLNYVKLDGEVGIIGNGAGLVMSTLDVVAYAGEKHKGVKPANFLDIGGGASAEVMAAGLDVILGDPDVRSVFVNVFGGITACDAVATGIVEALKILGEQATKPLVVRLDGNAVEEGRRILEEANHPLVTLVGTMDDAADKAAELAAAGV</sequence>
<comment type="similarity">
    <text evidence="5">Belongs to the succinate/malate CoA ligase beta subunit family.</text>
</comment>
<dbReference type="InterPro" id="IPR013815">
    <property type="entry name" value="ATP_grasp_subdomain_1"/>
</dbReference>
<dbReference type="PROSITE" id="PS01217">
    <property type="entry name" value="SUCCINYL_COA_LIG_3"/>
    <property type="match status" value="1"/>
</dbReference>
<dbReference type="InterPro" id="IPR005809">
    <property type="entry name" value="Succ_CoA_ligase-like_bsu"/>
</dbReference>
<evidence type="ECO:0000256" key="2">
    <source>
        <dbReference type="ARBA" id="ARBA00022723"/>
    </source>
</evidence>
<keyword evidence="4 5" id="KW-0460">Magnesium</keyword>
<dbReference type="EMBL" id="BAABJP010000007">
    <property type="protein sequence ID" value="GAA5150219.1"/>
    <property type="molecule type" value="Genomic_DNA"/>
</dbReference>
<evidence type="ECO:0000259" key="7">
    <source>
        <dbReference type="PROSITE" id="PS50975"/>
    </source>
</evidence>
<keyword evidence="5" id="KW-0816">Tricarboxylic acid cycle</keyword>
<feature type="binding site" evidence="5">
    <location>
        <position position="99"/>
    </location>
    <ligand>
        <name>ATP</name>
        <dbReference type="ChEBI" id="CHEBI:30616"/>
    </ligand>
</feature>
<evidence type="ECO:0000256" key="6">
    <source>
        <dbReference type="PROSITE-ProRule" id="PRU00409"/>
    </source>
</evidence>
<comment type="subunit">
    <text evidence="5">Heterotetramer of two alpha and two beta subunits.</text>
</comment>
<feature type="binding site" evidence="5">
    <location>
        <begin position="318"/>
        <end position="320"/>
    </location>
    <ligand>
        <name>substrate</name>
        <note>ligand shared with subunit alpha</note>
    </ligand>
</feature>
<dbReference type="InterPro" id="IPR005811">
    <property type="entry name" value="SUCC_ACL_C"/>
</dbReference>
<comment type="pathway">
    <text evidence="5">Carbohydrate metabolism; tricarboxylic acid cycle; succinate from succinyl-CoA (ligase route): step 1/1.</text>
</comment>
<comment type="catalytic activity">
    <reaction evidence="5">
        <text>succinate + ATP + CoA = succinyl-CoA + ADP + phosphate</text>
        <dbReference type="Rhea" id="RHEA:17661"/>
        <dbReference type="ChEBI" id="CHEBI:30031"/>
        <dbReference type="ChEBI" id="CHEBI:30616"/>
        <dbReference type="ChEBI" id="CHEBI:43474"/>
        <dbReference type="ChEBI" id="CHEBI:57287"/>
        <dbReference type="ChEBI" id="CHEBI:57292"/>
        <dbReference type="ChEBI" id="CHEBI:456216"/>
        <dbReference type="EC" id="6.2.1.5"/>
    </reaction>
</comment>
<evidence type="ECO:0000256" key="1">
    <source>
        <dbReference type="ARBA" id="ARBA00022598"/>
    </source>
</evidence>
<reference evidence="9" key="1">
    <citation type="journal article" date="2019" name="Int. J. Syst. Evol. Microbiol.">
        <title>The Global Catalogue of Microorganisms (GCM) 10K type strain sequencing project: providing services to taxonomists for standard genome sequencing and annotation.</title>
        <authorList>
            <consortium name="The Broad Institute Genomics Platform"/>
            <consortium name="The Broad Institute Genome Sequencing Center for Infectious Disease"/>
            <person name="Wu L."/>
            <person name="Ma J."/>
        </authorList>
    </citation>
    <scope>NUCLEOTIDE SEQUENCE [LARGE SCALE GENOMIC DNA]</scope>
    <source>
        <strain evidence="9">JCM 18303</strain>
    </source>
</reference>
<accession>A0ABP9PPU5</accession>
<dbReference type="EC" id="6.2.1.5" evidence="5"/>
<dbReference type="Gene3D" id="3.30.470.20">
    <property type="entry name" value="ATP-grasp fold, B domain"/>
    <property type="match status" value="1"/>
</dbReference>
<keyword evidence="2 5" id="KW-0479">Metal-binding</keyword>
<comment type="catalytic activity">
    <reaction evidence="5">
        <text>GTP + succinate + CoA = succinyl-CoA + GDP + phosphate</text>
        <dbReference type="Rhea" id="RHEA:22120"/>
        <dbReference type="ChEBI" id="CHEBI:30031"/>
        <dbReference type="ChEBI" id="CHEBI:37565"/>
        <dbReference type="ChEBI" id="CHEBI:43474"/>
        <dbReference type="ChEBI" id="CHEBI:57287"/>
        <dbReference type="ChEBI" id="CHEBI:57292"/>
        <dbReference type="ChEBI" id="CHEBI:58189"/>
    </reaction>
</comment>
<dbReference type="InterPro" id="IPR013650">
    <property type="entry name" value="ATP-grasp_succ-CoA_synth-type"/>
</dbReference>
<gene>
    <name evidence="5 8" type="primary">sucC</name>
    <name evidence="8" type="ORF">GCM10023321_15160</name>
</gene>
<keyword evidence="3 5" id="KW-0547">Nucleotide-binding</keyword>
<comment type="caution">
    <text evidence="5">Lacks conserved residue(s) required for the propagation of feature annotation.</text>
</comment>
<dbReference type="Gene3D" id="3.40.50.261">
    <property type="entry name" value="Succinyl-CoA synthetase domains"/>
    <property type="match status" value="1"/>
</dbReference>
<dbReference type="Proteomes" id="UP001428817">
    <property type="component" value="Unassembled WGS sequence"/>
</dbReference>
<name>A0ABP9PPU5_9PSEU</name>
<feature type="binding site" evidence="5">
    <location>
        <begin position="52"/>
        <end position="54"/>
    </location>
    <ligand>
        <name>ATP</name>
        <dbReference type="ChEBI" id="CHEBI:30616"/>
    </ligand>
</feature>
<organism evidence="8 9">
    <name type="scientific">Pseudonocardia eucalypti</name>
    <dbReference type="NCBI Taxonomy" id="648755"/>
    <lineage>
        <taxon>Bacteria</taxon>
        <taxon>Bacillati</taxon>
        <taxon>Actinomycetota</taxon>
        <taxon>Actinomycetes</taxon>
        <taxon>Pseudonocardiales</taxon>
        <taxon>Pseudonocardiaceae</taxon>
        <taxon>Pseudonocardia</taxon>
    </lineage>
</organism>
<dbReference type="Pfam" id="PF00549">
    <property type="entry name" value="Ligase_CoA"/>
    <property type="match status" value="1"/>
</dbReference>
<feature type="binding site" evidence="5">
    <location>
        <position position="256"/>
    </location>
    <ligand>
        <name>substrate</name>
        <note>ligand shared with subunit alpha</note>
    </ligand>
</feature>
<dbReference type="InterPro" id="IPR011761">
    <property type="entry name" value="ATP-grasp"/>
</dbReference>
<proteinExistence type="inferred from homology"/>
<dbReference type="PIRSF" id="PIRSF001554">
    <property type="entry name" value="SucCS_beta"/>
    <property type="match status" value="1"/>
</dbReference>
<evidence type="ECO:0000256" key="5">
    <source>
        <dbReference type="HAMAP-Rule" id="MF_00558"/>
    </source>
</evidence>
<dbReference type="SUPFAM" id="SSF52210">
    <property type="entry name" value="Succinyl-CoA synthetase domains"/>
    <property type="match status" value="1"/>
</dbReference>
<comment type="caution">
    <text evidence="8">The sequence shown here is derived from an EMBL/GenBank/DDBJ whole genome shotgun (WGS) entry which is preliminary data.</text>
</comment>
<protein>
    <recommendedName>
        <fullName evidence="5">Succinate--CoA ligase [ADP-forming] subunit beta</fullName>
        <ecNumber evidence="5">6.2.1.5</ecNumber>
    </recommendedName>
    <alternativeName>
        <fullName evidence="5">Succinyl-CoA synthetase subunit beta</fullName>
        <shortName evidence="5">SCS-beta</shortName>
    </alternativeName>
</protein>
<evidence type="ECO:0000313" key="9">
    <source>
        <dbReference type="Proteomes" id="UP001428817"/>
    </source>
</evidence>
<feature type="binding site" evidence="5">
    <location>
        <position position="45"/>
    </location>
    <ligand>
        <name>ATP</name>
        <dbReference type="ChEBI" id="CHEBI:30616"/>
    </ligand>
</feature>
<evidence type="ECO:0000256" key="3">
    <source>
        <dbReference type="ARBA" id="ARBA00022741"/>
    </source>
</evidence>
<dbReference type="InterPro" id="IPR017866">
    <property type="entry name" value="Succ-CoA_synthase_bsu_CS"/>
</dbReference>